<proteinExistence type="predicted"/>
<dbReference type="Gene3D" id="3.40.50.2300">
    <property type="match status" value="1"/>
</dbReference>
<accession>A0ABS8H217</accession>
<feature type="domain" description="Response regulatory" evidence="2">
    <location>
        <begin position="6"/>
        <end position="116"/>
    </location>
</feature>
<protein>
    <submittedName>
        <fullName evidence="3">Response regulator</fullName>
    </submittedName>
</protein>
<dbReference type="PROSITE" id="PS50110">
    <property type="entry name" value="RESPONSE_REGULATORY"/>
    <property type="match status" value="1"/>
</dbReference>
<gene>
    <name evidence="3" type="ORF">LL253_05495</name>
</gene>
<sequence length="118" mass="12502">MSDAKSILVVEDEAMIGMMLEDYLDALGYRLHALVATVDEGCEQARRGGFDGALLDCNLQGEKSWPIADILAQAGIPFAFATGGMADDLPPAHADRPTLAKPFTVGAVERVLGRIVGD</sequence>
<keyword evidence="1" id="KW-0597">Phosphoprotein</keyword>
<dbReference type="RefSeq" id="WP_009823231.1">
    <property type="nucleotide sequence ID" value="NZ_JAJGNP010000003.1"/>
</dbReference>
<evidence type="ECO:0000256" key="1">
    <source>
        <dbReference type="PROSITE-ProRule" id="PRU00169"/>
    </source>
</evidence>
<organism evidence="3 4">
    <name type="scientific">Sphingobium soli</name>
    <dbReference type="NCBI Taxonomy" id="1591116"/>
    <lineage>
        <taxon>Bacteria</taxon>
        <taxon>Pseudomonadati</taxon>
        <taxon>Pseudomonadota</taxon>
        <taxon>Alphaproteobacteria</taxon>
        <taxon>Sphingomonadales</taxon>
        <taxon>Sphingomonadaceae</taxon>
        <taxon>Sphingobium</taxon>
    </lineage>
</organism>
<reference evidence="3 4" key="1">
    <citation type="submission" date="2021-10" db="EMBL/GenBank/DDBJ databases">
        <title>The diversity and Nitrogen Metabolism of Culturable Nitrate-Utilizing Bacteria Within the Oxygen Minimum Zone of the Changjiang (Yangtze River)Estuary.</title>
        <authorList>
            <person name="Zhang D."/>
            <person name="Zheng J."/>
            <person name="Liu S."/>
            <person name="He W."/>
        </authorList>
    </citation>
    <scope>NUCLEOTIDE SEQUENCE [LARGE SCALE GENOMIC DNA]</scope>
    <source>
        <strain evidence="3 4">FXH275-2</strain>
    </source>
</reference>
<feature type="modified residue" description="4-aspartylphosphate" evidence="1">
    <location>
        <position position="56"/>
    </location>
</feature>
<dbReference type="SUPFAM" id="SSF52172">
    <property type="entry name" value="CheY-like"/>
    <property type="match status" value="1"/>
</dbReference>
<evidence type="ECO:0000259" key="2">
    <source>
        <dbReference type="PROSITE" id="PS50110"/>
    </source>
</evidence>
<dbReference type="Proteomes" id="UP001198830">
    <property type="component" value="Unassembled WGS sequence"/>
</dbReference>
<dbReference type="EMBL" id="JAJGNP010000003">
    <property type="protein sequence ID" value="MCC4232148.1"/>
    <property type="molecule type" value="Genomic_DNA"/>
</dbReference>
<comment type="caution">
    <text evidence="3">The sequence shown here is derived from an EMBL/GenBank/DDBJ whole genome shotgun (WGS) entry which is preliminary data.</text>
</comment>
<evidence type="ECO:0000313" key="4">
    <source>
        <dbReference type="Proteomes" id="UP001198830"/>
    </source>
</evidence>
<name>A0ABS8H217_9SPHN</name>
<evidence type="ECO:0000313" key="3">
    <source>
        <dbReference type="EMBL" id="MCC4232148.1"/>
    </source>
</evidence>
<dbReference type="InterPro" id="IPR011006">
    <property type="entry name" value="CheY-like_superfamily"/>
</dbReference>
<dbReference type="InterPro" id="IPR001789">
    <property type="entry name" value="Sig_transdc_resp-reg_receiver"/>
</dbReference>
<keyword evidence="4" id="KW-1185">Reference proteome</keyword>